<dbReference type="FunFam" id="1.10.555.10:FF:000071">
    <property type="entry name" value="Rho GTPase activating protein 27"/>
    <property type="match status" value="1"/>
</dbReference>
<evidence type="ECO:0000259" key="3">
    <source>
        <dbReference type="PROSITE" id="PS50003"/>
    </source>
</evidence>
<reference evidence="6" key="1">
    <citation type="submission" date="2021-01" db="EMBL/GenBank/DDBJ databases">
        <authorList>
            <person name="Li R."/>
            <person name="Bekaert M."/>
        </authorList>
    </citation>
    <scope>NUCLEOTIDE SEQUENCE</scope>
    <source>
        <strain evidence="6">Farmed</strain>
    </source>
</reference>
<feature type="compositionally biased region" description="Polar residues" evidence="2">
    <location>
        <begin position="300"/>
        <end position="310"/>
    </location>
</feature>
<dbReference type="SUPFAM" id="SSF50729">
    <property type="entry name" value="PH domain-like"/>
    <property type="match status" value="1"/>
</dbReference>
<evidence type="ECO:0000259" key="5">
    <source>
        <dbReference type="PROSITE" id="PS50238"/>
    </source>
</evidence>
<evidence type="ECO:0000256" key="1">
    <source>
        <dbReference type="ARBA" id="ARBA00022468"/>
    </source>
</evidence>
<dbReference type="GO" id="GO:0005737">
    <property type="term" value="C:cytoplasm"/>
    <property type="evidence" value="ECO:0007669"/>
    <property type="project" value="TreeGrafter"/>
</dbReference>
<dbReference type="Pfam" id="PF00169">
    <property type="entry name" value="PH"/>
    <property type="match status" value="1"/>
</dbReference>
<dbReference type="GO" id="GO:0007165">
    <property type="term" value="P:signal transduction"/>
    <property type="evidence" value="ECO:0007669"/>
    <property type="project" value="InterPro"/>
</dbReference>
<sequence>MVNVTPVIENAKEKQNKLPAGWRIDVASNGETVFIHSSSEDKWRQNVDNNGRRYYYKEGSEESCWDLPELEKIVEPRRRSNMAKSTILQGSKRPTFDFRRSVNHVSLKSSLSSELDDVSDLEPDRSGNAMVKSMTLQPQSSSKPFPQRSKTLPQMSSIGTEKPGSFTPERHQSPTPSILSAVKDKAAFLNKTKVMENGKKVSKKWSQSYVKLFGSNIAFYRDQRAAAQVSGSKNGNPEMIFNLQNAKCEIAPKDWSSKKNVFMLTDNQGTQLLLQSEDQMKIKDWLQAIKLIISELNTSKDTSPQQASPHQQPYSPTSPQPYQTETAPRSPTRTTMKEKSLSPGKVFKSKSSVKRPKGKDEEEKKSIRTILTTLLKRRPDIETLVAKGIIEGTVFGSKLTDLCKKEKTLVPKFVKDCITSIERRGLDQDGLYRVSGNIAEIQKLRINIDNMSTNSHYNLDDECWDIHTLTGTLKLFFRELKEPLFPFNKFEKFMEVAKCEFRMKSDERLRNYKELIYSFPKCHRETLKDLLQHLRKVISHSQQNRMQAQNIAIVFGPTLMWPEIEAPNLAITMAYQNRIVEFLLLEYENIF</sequence>
<evidence type="ECO:0000259" key="4">
    <source>
        <dbReference type="PROSITE" id="PS50020"/>
    </source>
</evidence>
<proteinExistence type="predicted"/>
<dbReference type="OrthoDB" id="79452at2759"/>
<dbReference type="InterPro" id="IPR050729">
    <property type="entry name" value="Rho-GAP"/>
</dbReference>
<feature type="compositionally biased region" description="Polar residues" evidence="2">
    <location>
        <begin position="325"/>
        <end position="334"/>
    </location>
</feature>
<dbReference type="PANTHER" id="PTHR23176">
    <property type="entry name" value="RHO/RAC/CDC GTPASE-ACTIVATING PROTEIN"/>
    <property type="match status" value="1"/>
</dbReference>
<dbReference type="SUPFAM" id="SSF48350">
    <property type="entry name" value="GTPase activation domain, GAP"/>
    <property type="match status" value="1"/>
</dbReference>
<dbReference type="Gene3D" id="2.30.29.30">
    <property type="entry name" value="Pleckstrin-homology domain (PH domain)/Phosphotyrosine-binding domain (PTB)"/>
    <property type="match status" value="1"/>
</dbReference>
<feature type="compositionally biased region" description="Low complexity" evidence="2">
    <location>
        <begin position="311"/>
        <end position="324"/>
    </location>
</feature>
<dbReference type="Gene3D" id="2.20.70.10">
    <property type="match status" value="1"/>
</dbReference>
<feature type="compositionally biased region" description="Basic residues" evidence="2">
    <location>
        <begin position="347"/>
        <end position="357"/>
    </location>
</feature>
<dbReference type="AlphaFoldDB" id="A0A812B9N7"/>
<dbReference type="GO" id="GO:0005096">
    <property type="term" value="F:GTPase activator activity"/>
    <property type="evidence" value="ECO:0007669"/>
    <property type="project" value="UniProtKB-KW"/>
</dbReference>
<dbReference type="InterPro" id="IPR036020">
    <property type="entry name" value="WW_dom_sf"/>
</dbReference>
<dbReference type="PROSITE" id="PS01159">
    <property type="entry name" value="WW_DOMAIN_1"/>
    <property type="match status" value="1"/>
</dbReference>
<organism evidence="6 7">
    <name type="scientific">Acanthosepion pharaonis</name>
    <name type="common">Pharaoh cuttlefish</name>
    <name type="synonym">Sepia pharaonis</name>
    <dbReference type="NCBI Taxonomy" id="158019"/>
    <lineage>
        <taxon>Eukaryota</taxon>
        <taxon>Metazoa</taxon>
        <taxon>Spiralia</taxon>
        <taxon>Lophotrochozoa</taxon>
        <taxon>Mollusca</taxon>
        <taxon>Cephalopoda</taxon>
        <taxon>Coleoidea</taxon>
        <taxon>Decapodiformes</taxon>
        <taxon>Sepiida</taxon>
        <taxon>Sepiina</taxon>
        <taxon>Sepiidae</taxon>
        <taxon>Acanthosepion</taxon>
    </lineage>
</organism>
<gene>
    <name evidence="6" type="ORF">SPHA_13377</name>
</gene>
<feature type="domain" description="Rho-GAP" evidence="5">
    <location>
        <begin position="397"/>
        <end position="591"/>
    </location>
</feature>
<feature type="domain" description="WW" evidence="4">
    <location>
        <begin position="37"/>
        <end position="70"/>
    </location>
</feature>
<keyword evidence="1" id="KW-0343">GTPase activation</keyword>
<accession>A0A812B9N7</accession>
<dbReference type="PROSITE" id="PS50238">
    <property type="entry name" value="RHOGAP"/>
    <property type="match status" value="1"/>
</dbReference>
<feature type="region of interest" description="Disordered" evidence="2">
    <location>
        <begin position="133"/>
        <end position="176"/>
    </location>
</feature>
<dbReference type="SUPFAM" id="SSF51045">
    <property type="entry name" value="WW domain"/>
    <property type="match status" value="1"/>
</dbReference>
<dbReference type="InterPro" id="IPR008936">
    <property type="entry name" value="Rho_GTPase_activation_prot"/>
</dbReference>
<evidence type="ECO:0000313" key="7">
    <source>
        <dbReference type="Proteomes" id="UP000597762"/>
    </source>
</evidence>
<protein>
    <submittedName>
        <fullName evidence="6">ARHGAP12_27</fullName>
    </submittedName>
</protein>
<dbReference type="SMART" id="SM00233">
    <property type="entry name" value="PH"/>
    <property type="match status" value="1"/>
</dbReference>
<dbReference type="Pfam" id="PF00620">
    <property type="entry name" value="RhoGAP"/>
    <property type="match status" value="1"/>
</dbReference>
<dbReference type="Proteomes" id="UP000597762">
    <property type="component" value="Unassembled WGS sequence"/>
</dbReference>
<feature type="domain" description="PH" evidence="3">
    <location>
        <begin position="193"/>
        <end position="294"/>
    </location>
</feature>
<name>A0A812B9N7_ACAPH</name>
<comment type="caution">
    <text evidence="6">The sequence shown here is derived from an EMBL/GenBank/DDBJ whole genome shotgun (WGS) entry which is preliminary data.</text>
</comment>
<dbReference type="InterPro" id="IPR001849">
    <property type="entry name" value="PH_domain"/>
</dbReference>
<dbReference type="EMBL" id="CAHIKZ030000447">
    <property type="protein sequence ID" value="CAE1174973.1"/>
    <property type="molecule type" value="Genomic_DNA"/>
</dbReference>
<dbReference type="CDD" id="cd00201">
    <property type="entry name" value="WW"/>
    <property type="match status" value="1"/>
</dbReference>
<evidence type="ECO:0000313" key="6">
    <source>
        <dbReference type="EMBL" id="CAE1174973.1"/>
    </source>
</evidence>
<evidence type="ECO:0000256" key="2">
    <source>
        <dbReference type="SAM" id="MobiDB-lite"/>
    </source>
</evidence>
<feature type="region of interest" description="Disordered" evidence="2">
    <location>
        <begin position="300"/>
        <end position="364"/>
    </location>
</feature>
<feature type="compositionally biased region" description="Polar residues" evidence="2">
    <location>
        <begin position="134"/>
        <end position="159"/>
    </location>
</feature>
<dbReference type="InterPro" id="IPR000198">
    <property type="entry name" value="RhoGAP_dom"/>
</dbReference>
<dbReference type="Gene3D" id="1.10.555.10">
    <property type="entry name" value="Rho GTPase activation protein"/>
    <property type="match status" value="1"/>
</dbReference>
<dbReference type="PROSITE" id="PS50020">
    <property type="entry name" value="WW_DOMAIN_2"/>
    <property type="match status" value="1"/>
</dbReference>
<dbReference type="PROSITE" id="PS50003">
    <property type="entry name" value="PH_DOMAIN"/>
    <property type="match status" value="1"/>
</dbReference>
<dbReference type="InterPro" id="IPR001202">
    <property type="entry name" value="WW_dom"/>
</dbReference>
<dbReference type="SMART" id="SM00324">
    <property type="entry name" value="RhoGAP"/>
    <property type="match status" value="1"/>
</dbReference>
<dbReference type="InterPro" id="IPR011993">
    <property type="entry name" value="PH-like_dom_sf"/>
</dbReference>
<keyword evidence="7" id="KW-1185">Reference proteome</keyword>
<dbReference type="PANTHER" id="PTHR23176:SF129">
    <property type="entry name" value="RHO GTPASE ACTIVATING PROTEIN AT 16F, ISOFORM E-RELATED"/>
    <property type="match status" value="1"/>
</dbReference>